<name>A0A7R8ZEL1_TIMDO</name>
<proteinExistence type="predicted"/>
<protein>
    <submittedName>
        <fullName evidence="4">Uncharacterized protein</fullName>
    </submittedName>
</protein>
<keyword evidence="3" id="KW-1133">Transmembrane helix</keyword>
<dbReference type="Gene3D" id="3.40.50.720">
    <property type="entry name" value="NAD(P)-binding Rossmann-like Domain"/>
    <property type="match status" value="2"/>
</dbReference>
<dbReference type="GO" id="GO:0016491">
    <property type="term" value="F:oxidoreductase activity"/>
    <property type="evidence" value="ECO:0007669"/>
    <property type="project" value="UniProtKB-KW"/>
</dbReference>
<reference evidence="4" key="1">
    <citation type="submission" date="2020-11" db="EMBL/GenBank/DDBJ databases">
        <authorList>
            <person name="Tran Van P."/>
        </authorList>
    </citation>
    <scope>NUCLEOTIDE SEQUENCE</scope>
</reference>
<gene>
    <name evidence="4" type="ORF">TDIB3V08_LOCUS11037</name>
</gene>
<dbReference type="PRINTS" id="PR00081">
    <property type="entry name" value="GDHRDH"/>
</dbReference>
<evidence type="ECO:0000256" key="3">
    <source>
        <dbReference type="SAM" id="Phobius"/>
    </source>
</evidence>
<feature type="region of interest" description="Disordered" evidence="2">
    <location>
        <begin position="318"/>
        <end position="377"/>
    </location>
</feature>
<organism evidence="4">
    <name type="scientific">Timema douglasi</name>
    <name type="common">Walking stick</name>
    <dbReference type="NCBI Taxonomy" id="61478"/>
    <lineage>
        <taxon>Eukaryota</taxon>
        <taxon>Metazoa</taxon>
        <taxon>Ecdysozoa</taxon>
        <taxon>Arthropoda</taxon>
        <taxon>Hexapoda</taxon>
        <taxon>Insecta</taxon>
        <taxon>Pterygota</taxon>
        <taxon>Neoptera</taxon>
        <taxon>Polyneoptera</taxon>
        <taxon>Phasmatodea</taxon>
        <taxon>Timematodea</taxon>
        <taxon>Timematoidea</taxon>
        <taxon>Timematidae</taxon>
        <taxon>Timema</taxon>
    </lineage>
</organism>
<dbReference type="PANTHER" id="PTHR43157:SF31">
    <property type="entry name" value="PHOSPHATIDYLINOSITOL-GLYCAN BIOSYNTHESIS CLASS F PROTEIN"/>
    <property type="match status" value="1"/>
</dbReference>
<dbReference type="Pfam" id="PF00106">
    <property type="entry name" value="adh_short"/>
    <property type="match status" value="1"/>
</dbReference>
<keyword evidence="3" id="KW-0472">Membrane</keyword>
<feature type="transmembrane region" description="Helical" evidence="3">
    <location>
        <begin position="257"/>
        <end position="277"/>
    </location>
</feature>
<accession>A0A7R8ZEL1</accession>
<sequence length="573" mass="63831">MCCQVSARRQREISPEEELGLFSLVEIWTEPTQLELRNVCGETRMDRVSDEWVLKEGGLKGNTRDQWEKRILRLFGLVERMSVDRVTKQIYEDEIVASTGNQDVLVRKLDLASLSSVREFSKQILESEPRLDVLINNAGVAGIDKIITEDNLVLGMQANHFAPFLLTNLLAGLLRESAPSRIVNVSSLMHKYCKLDLENLNCEKSFNKTDVYSVFMLLWVPNKRLGDSSTVQVSGVTANSLHPGVIKTEIMRQMSPLMLAVTNFFMGIFAKIIWFGVGIHNLVRTPWSEPRPPLEGSGAPDLVTTWYCLFHDAVEGAQTTSRRTPWREPRPPLEGSGAQTTSRRTPWRKPRPPLEGLGAQTTSRRTPWREPRPPLEGSGAPDLVTTCCCLFQDAVEGAQTTSRRTPWREPRPPLEGSGAPDLVTTCCCLFQDAVEGAQTTSRRTPWREPRPPLEGSGAPDLVTTCCCLFQDAVEGAQTTSRRTPWREPRPPLEGSGAPDLVTTCCCLFQDAVEGAQTTIYLAVSEEVEGVTGKYFADCKEATPSAAARDEGLAKKLWEKSEELVKLTPQEMRL</sequence>
<dbReference type="InterPro" id="IPR002347">
    <property type="entry name" value="SDR_fam"/>
</dbReference>
<dbReference type="PANTHER" id="PTHR43157">
    <property type="entry name" value="PHOSPHATIDYLINOSITOL-GLYCAN BIOSYNTHESIS CLASS F PROTEIN-RELATED"/>
    <property type="match status" value="1"/>
</dbReference>
<evidence type="ECO:0000256" key="2">
    <source>
        <dbReference type="SAM" id="MobiDB-lite"/>
    </source>
</evidence>
<dbReference type="AlphaFoldDB" id="A0A7R8ZEL1"/>
<dbReference type="InterPro" id="IPR036291">
    <property type="entry name" value="NAD(P)-bd_dom_sf"/>
</dbReference>
<evidence type="ECO:0000313" key="4">
    <source>
        <dbReference type="EMBL" id="CAD7204881.1"/>
    </source>
</evidence>
<evidence type="ECO:0000256" key="1">
    <source>
        <dbReference type="ARBA" id="ARBA00023002"/>
    </source>
</evidence>
<dbReference type="SUPFAM" id="SSF51735">
    <property type="entry name" value="NAD(P)-binding Rossmann-fold domains"/>
    <property type="match status" value="1"/>
</dbReference>
<keyword evidence="3" id="KW-0812">Transmembrane</keyword>
<dbReference type="EMBL" id="OA573381">
    <property type="protein sequence ID" value="CAD7204881.1"/>
    <property type="molecule type" value="Genomic_DNA"/>
</dbReference>
<keyword evidence="1" id="KW-0560">Oxidoreductase</keyword>